<dbReference type="Proteomes" id="UP000004335">
    <property type="component" value="Unassembled WGS sequence"/>
</dbReference>
<dbReference type="NCBIfam" id="TIGR01636">
    <property type="entry name" value="phage_rinA"/>
    <property type="match status" value="1"/>
</dbReference>
<gene>
    <name evidence="1" type="ORF">HMPREF0536_10998</name>
</gene>
<reference evidence="1 2" key="1">
    <citation type="submission" date="2011-01" db="EMBL/GenBank/DDBJ databases">
        <authorList>
            <person name="Muzny D."/>
            <person name="Qin X."/>
            <person name="Buhay C."/>
            <person name="Dugan-Rocha S."/>
            <person name="Ding Y."/>
            <person name="Chen G."/>
            <person name="Hawes A."/>
            <person name="Holder M."/>
            <person name="Jhangiani S."/>
            <person name="Johnson A."/>
            <person name="Khan Z."/>
            <person name="Li Z."/>
            <person name="Liu W."/>
            <person name="Liu X."/>
            <person name="Perez L."/>
            <person name="Shen H."/>
            <person name="Wang Q."/>
            <person name="Watt J."/>
            <person name="Xi L."/>
            <person name="Xin Y."/>
            <person name="Zhou J."/>
            <person name="Deng J."/>
            <person name="Jiang H."/>
            <person name="Liu Y."/>
            <person name="Qu J."/>
            <person name="Song X.-Z."/>
            <person name="Zhang L."/>
            <person name="Villasana D."/>
            <person name="Johnson A."/>
            <person name="Liu J."/>
            <person name="Liyanage D."/>
            <person name="Lorensuhewa L."/>
            <person name="Robinson T."/>
            <person name="Song A."/>
            <person name="Song B.-B."/>
            <person name="Dinh H."/>
            <person name="Thornton R."/>
            <person name="Coyle M."/>
            <person name="Francisco L."/>
            <person name="Jackson L."/>
            <person name="Javaid M."/>
            <person name="Korchina V."/>
            <person name="Kovar C."/>
            <person name="Mata R."/>
            <person name="Mathew T."/>
            <person name="Ngo R."/>
            <person name="Nguyen L."/>
            <person name="Nguyen N."/>
            <person name="Okwuonu G."/>
            <person name="Ongeri F."/>
            <person name="Pham C."/>
            <person name="Simmons D."/>
            <person name="Wilczek-Boney K."/>
            <person name="Hale W."/>
            <person name="Jakkamsetti A."/>
            <person name="Pham P."/>
            <person name="Ruth R."/>
            <person name="San Lucas F."/>
            <person name="Warren J."/>
            <person name="Zhang J."/>
            <person name="Zhao Z."/>
            <person name="Zhou C."/>
            <person name="Zhu D."/>
            <person name="Lee S."/>
            <person name="Bess C."/>
            <person name="Blankenburg K."/>
            <person name="Forbes L."/>
            <person name="Fu Q."/>
            <person name="Gubbala S."/>
            <person name="Hirani K."/>
            <person name="Jayaseelan J.C."/>
            <person name="Lara F."/>
            <person name="Munidasa M."/>
            <person name="Palculict T."/>
            <person name="Patil S."/>
            <person name="Pu L.-L."/>
            <person name="Saada N."/>
            <person name="Tang L."/>
            <person name="Weissenberger G."/>
            <person name="Zhu Y."/>
            <person name="Hemphill L."/>
            <person name="Shang Y."/>
            <person name="Youmans B."/>
            <person name="Ayvaz T."/>
            <person name="Ross M."/>
            <person name="Santibanez J."/>
            <person name="Aqrawi P."/>
            <person name="Gross S."/>
            <person name="Joshi V."/>
            <person name="Fowler G."/>
            <person name="Nazareth L."/>
            <person name="Reid J."/>
            <person name="Worley K."/>
            <person name="Petrosino J."/>
            <person name="Highlander S."/>
            <person name="Gibbs R."/>
        </authorList>
    </citation>
    <scope>NUCLEOTIDE SEQUENCE [LARGE SCALE GENOMIC DNA]</scope>
    <source>
        <strain evidence="1 2">MM4-1A</strain>
    </source>
</reference>
<sequence length="140" mass="16487">MRKEVKSLVIVILKDYPSIDKKLKSRKFELMHPLHKRDENVGGGRAINRPWTYYDDMLITIDQDRYMHRLKREKEAIDLALQDAGDCTQKIIKECYFNPNHKTIKNLVATGDIWCSTTKAYKLRDQFIVDVAKKLDLDVF</sequence>
<comment type="caution">
    <text evidence="1">The sequence shown here is derived from an EMBL/GenBank/DDBJ whole genome shotgun (WGS) entry which is preliminary data.</text>
</comment>
<protein>
    <submittedName>
        <fullName evidence="1">Phage transcriptional regulator, RinA family</fullName>
    </submittedName>
</protein>
<dbReference type="InterPro" id="IPR006523">
    <property type="entry name" value="RinA"/>
</dbReference>
<dbReference type="AlphaFoldDB" id="A0A828RHA4"/>
<name>A0A828RHA4_LIMRT</name>
<organism evidence="1 2">
    <name type="scientific">Limosilactobacillus reuteri MM4-1A</name>
    <dbReference type="NCBI Taxonomy" id="548485"/>
    <lineage>
        <taxon>Bacteria</taxon>
        <taxon>Bacillati</taxon>
        <taxon>Bacillota</taxon>
        <taxon>Bacilli</taxon>
        <taxon>Lactobacillales</taxon>
        <taxon>Lactobacillaceae</taxon>
        <taxon>Limosilactobacillus</taxon>
    </lineage>
</organism>
<evidence type="ECO:0000313" key="1">
    <source>
        <dbReference type="EMBL" id="EGC15349.1"/>
    </source>
</evidence>
<dbReference type="RefSeq" id="WP_003668206.1">
    <property type="nucleotide sequence ID" value="NZ_ACGX02000006.1"/>
</dbReference>
<accession>A0A828RHA4</accession>
<evidence type="ECO:0000313" key="2">
    <source>
        <dbReference type="Proteomes" id="UP000004335"/>
    </source>
</evidence>
<dbReference type="EMBL" id="ACGX02000006">
    <property type="protein sequence ID" value="EGC15349.1"/>
    <property type="molecule type" value="Genomic_DNA"/>
</dbReference>
<proteinExistence type="predicted"/>